<dbReference type="CDD" id="cd00077">
    <property type="entry name" value="HDc"/>
    <property type="match status" value="1"/>
</dbReference>
<dbReference type="SMART" id="SM00471">
    <property type="entry name" value="HDc"/>
    <property type="match status" value="1"/>
</dbReference>
<dbReference type="PANTHER" id="PTHR43155">
    <property type="entry name" value="CYCLIC DI-GMP PHOSPHODIESTERASE PA4108-RELATED"/>
    <property type="match status" value="1"/>
</dbReference>
<dbReference type="EMBL" id="CP061336">
    <property type="protein sequence ID" value="QNU68178.1"/>
    <property type="molecule type" value="Genomic_DNA"/>
</dbReference>
<dbReference type="PROSITE" id="PS51832">
    <property type="entry name" value="HD_GYP"/>
    <property type="match status" value="1"/>
</dbReference>
<accession>A0A4U7JNZ4</accession>
<dbReference type="Pfam" id="PF13487">
    <property type="entry name" value="HD_5"/>
    <property type="match status" value="1"/>
</dbReference>
<protein>
    <submittedName>
        <fullName evidence="1">HD-GYP domain-containing protein</fullName>
    </submittedName>
</protein>
<dbReference type="PANTHER" id="PTHR43155:SF2">
    <property type="entry name" value="CYCLIC DI-GMP PHOSPHODIESTERASE PA4108"/>
    <property type="match status" value="1"/>
</dbReference>
<dbReference type="InterPro" id="IPR003607">
    <property type="entry name" value="HD/PDEase_dom"/>
</dbReference>
<proteinExistence type="predicted"/>
<dbReference type="Gene3D" id="1.10.3210.10">
    <property type="entry name" value="Hypothetical protein af1432"/>
    <property type="match status" value="1"/>
</dbReference>
<dbReference type="SUPFAM" id="SSF109604">
    <property type="entry name" value="HD-domain/PDEase-like"/>
    <property type="match status" value="1"/>
</dbReference>
<dbReference type="InterPro" id="IPR037522">
    <property type="entry name" value="HD_GYP_dom"/>
</dbReference>
<name>A0A4U7JNZ4_9FIRM</name>
<keyword evidence="2" id="KW-1185">Reference proteome</keyword>
<organism evidence="1 2">
    <name type="scientific">Ruminiclostridium herbifermentans</name>
    <dbReference type="NCBI Taxonomy" id="2488810"/>
    <lineage>
        <taxon>Bacteria</taxon>
        <taxon>Bacillati</taxon>
        <taxon>Bacillota</taxon>
        <taxon>Clostridia</taxon>
        <taxon>Eubacteriales</taxon>
        <taxon>Oscillospiraceae</taxon>
        <taxon>Ruminiclostridium</taxon>
    </lineage>
</organism>
<gene>
    <name evidence="1" type="ORF">EHE19_007065</name>
</gene>
<dbReference type="KEGG" id="rher:EHE19_007065"/>
<dbReference type="OrthoDB" id="9804747at2"/>
<dbReference type="RefSeq" id="WP_137696603.1">
    <property type="nucleotide sequence ID" value="NZ_CP061336.1"/>
</dbReference>
<evidence type="ECO:0000313" key="2">
    <source>
        <dbReference type="Proteomes" id="UP000306409"/>
    </source>
</evidence>
<dbReference type="Proteomes" id="UP000306409">
    <property type="component" value="Chromosome"/>
</dbReference>
<dbReference type="AlphaFoldDB" id="A0A4U7JNZ4"/>
<sequence>MRKINILNCKAGMVVGKAIIYNDSKILLEAGARLTASYINRLIGLGITEIYIEDDISKDIVVRDIIEEQTRLEAIEIVKSTMDAYYFGDKLNSDKVFEVVNKIVNEILSLDDIIINLMDIKSCDNYTFLHSVNVCVLSIATGIELKLNYDELIELGIGALLHDIGKVLIPPEILQKNSALTDEEYEVIKQHSIFGYNILKTMPQISDKSAMVALCHHERFDGNGYNKGLKQNEIHLYSRIVAVADIFDALTSDRIYRKKISTIQAIDYLTVIAASSLDSEVLRCFTKIIPPFPVGTGVILNNGEKGIVVDTNKYLPTRPIVRLVFNADGSKKLNFVEIDLAKENEYFIKSTVELTK</sequence>
<reference evidence="1 2" key="1">
    <citation type="submission" date="2020-09" db="EMBL/GenBank/DDBJ databases">
        <title>Characterization and genome sequencing of Ruminiclostridium sp. nov. MA18.</title>
        <authorList>
            <person name="Rettenmaier R."/>
            <person name="Kowollik M.-L."/>
            <person name="Liebl W."/>
            <person name="Zverlov V."/>
        </authorList>
    </citation>
    <scope>NUCLEOTIDE SEQUENCE [LARGE SCALE GENOMIC DNA]</scope>
    <source>
        <strain evidence="1 2">MA18</strain>
    </source>
</reference>
<evidence type="ECO:0000313" key="1">
    <source>
        <dbReference type="EMBL" id="QNU68178.1"/>
    </source>
</evidence>